<dbReference type="AlphaFoldDB" id="A0A2T3J7R0"/>
<comment type="caution">
    <text evidence="1">The sequence shown here is derived from an EMBL/GenBank/DDBJ whole genome shotgun (WGS) entry which is preliminary data.</text>
</comment>
<evidence type="ECO:0000313" key="2">
    <source>
        <dbReference type="Proteomes" id="UP000240987"/>
    </source>
</evidence>
<name>A0A2T3J7R0_9GAMM</name>
<organism evidence="1 2">
    <name type="scientific">Photobacterium frigidiphilum</name>
    <dbReference type="NCBI Taxonomy" id="264736"/>
    <lineage>
        <taxon>Bacteria</taxon>
        <taxon>Pseudomonadati</taxon>
        <taxon>Pseudomonadota</taxon>
        <taxon>Gammaproteobacteria</taxon>
        <taxon>Vibrionales</taxon>
        <taxon>Vibrionaceae</taxon>
        <taxon>Photobacterium</taxon>
    </lineage>
</organism>
<dbReference type="EMBL" id="PYMJ01000043">
    <property type="protein sequence ID" value="PSU44750.1"/>
    <property type="molecule type" value="Genomic_DNA"/>
</dbReference>
<proteinExistence type="predicted"/>
<reference evidence="1 2" key="1">
    <citation type="submission" date="2018-01" db="EMBL/GenBank/DDBJ databases">
        <title>Whole genome sequencing of Histamine producing bacteria.</title>
        <authorList>
            <person name="Butler K."/>
        </authorList>
    </citation>
    <scope>NUCLEOTIDE SEQUENCE [LARGE SCALE GENOMIC DNA]</scope>
    <source>
        <strain evidence="1 2">JCM 12947</strain>
    </source>
</reference>
<dbReference type="Proteomes" id="UP000240987">
    <property type="component" value="Unassembled WGS sequence"/>
</dbReference>
<keyword evidence="2" id="KW-1185">Reference proteome</keyword>
<evidence type="ECO:0000313" key="1">
    <source>
        <dbReference type="EMBL" id="PSU44750.1"/>
    </source>
</evidence>
<gene>
    <name evidence="1" type="ORF">C9J12_25995</name>
</gene>
<sequence>MIVFYKEIQIIDDEIFCDELMVRYGFIRILLILVCHRFIHACFMNKFHGVVIVMGNKGGMC</sequence>
<protein>
    <submittedName>
        <fullName evidence="1">Uncharacterized protein</fullName>
    </submittedName>
</protein>
<accession>A0A2T3J7R0</accession>